<reference evidence="2" key="1">
    <citation type="submission" date="2021-03" db="EMBL/GenBank/DDBJ databases">
        <title>Draft genome sequence of rust myrtle Austropuccinia psidii MF-1, a brazilian biotype.</title>
        <authorList>
            <person name="Quecine M.C."/>
            <person name="Pachon D.M.R."/>
            <person name="Bonatelli M.L."/>
            <person name="Correr F.H."/>
            <person name="Franceschini L.M."/>
            <person name="Leite T.F."/>
            <person name="Margarido G.R.A."/>
            <person name="Almeida C.A."/>
            <person name="Ferrarezi J.A."/>
            <person name="Labate C.A."/>
        </authorList>
    </citation>
    <scope>NUCLEOTIDE SEQUENCE</scope>
    <source>
        <strain evidence="2">MF-1</strain>
    </source>
</reference>
<gene>
    <name evidence="2" type="ORF">O181_018773</name>
</gene>
<keyword evidence="3" id="KW-1185">Reference proteome</keyword>
<dbReference type="Proteomes" id="UP000765509">
    <property type="component" value="Unassembled WGS sequence"/>
</dbReference>
<evidence type="ECO:0000256" key="1">
    <source>
        <dbReference type="SAM" id="MobiDB-lite"/>
    </source>
</evidence>
<name>A0A9Q3C8F8_9BASI</name>
<comment type="caution">
    <text evidence="2">The sequence shown here is derived from an EMBL/GenBank/DDBJ whole genome shotgun (WGS) entry which is preliminary data.</text>
</comment>
<evidence type="ECO:0000313" key="3">
    <source>
        <dbReference type="Proteomes" id="UP000765509"/>
    </source>
</evidence>
<feature type="region of interest" description="Disordered" evidence="1">
    <location>
        <begin position="1"/>
        <end position="20"/>
    </location>
</feature>
<dbReference type="EMBL" id="AVOT02005437">
    <property type="protein sequence ID" value="MBW0479058.1"/>
    <property type="molecule type" value="Genomic_DNA"/>
</dbReference>
<evidence type="ECO:0000313" key="2">
    <source>
        <dbReference type="EMBL" id="MBW0479058.1"/>
    </source>
</evidence>
<feature type="compositionally biased region" description="Polar residues" evidence="1">
    <location>
        <begin position="9"/>
        <end position="20"/>
    </location>
</feature>
<dbReference type="OrthoDB" id="3264316at2759"/>
<sequence length="85" mass="9845">MDHSDHTQGETQLSSDNLSEPESFDLLKHLKKPPIEASYNVIQSQDDEIASYLQNNHPVAKGKHIIGYWKVCQFHWQSQRDDLLI</sequence>
<dbReference type="AlphaFoldDB" id="A0A9Q3C8F8"/>
<proteinExistence type="predicted"/>
<accession>A0A9Q3C8F8</accession>
<protein>
    <submittedName>
        <fullName evidence="2">Uncharacterized protein</fullName>
    </submittedName>
</protein>
<organism evidence="2 3">
    <name type="scientific">Austropuccinia psidii MF-1</name>
    <dbReference type="NCBI Taxonomy" id="1389203"/>
    <lineage>
        <taxon>Eukaryota</taxon>
        <taxon>Fungi</taxon>
        <taxon>Dikarya</taxon>
        <taxon>Basidiomycota</taxon>
        <taxon>Pucciniomycotina</taxon>
        <taxon>Pucciniomycetes</taxon>
        <taxon>Pucciniales</taxon>
        <taxon>Sphaerophragmiaceae</taxon>
        <taxon>Austropuccinia</taxon>
    </lineage>
</organism>